<keyword evidence="1" id="KW-0489">Methyltransferase</keyword>
<dbReference type="GO" id="GO:0032259">
    <property type="term" value="P:methylation"/>
    <property type="evidence" value="ECO:0007669"/>
    <property type="project" value="UniProtKB-KW"/>
</dbReference>
<keyword evidence="1" id="KW-0808">Transferase</keyword>
<dbReference type="GO" id="GO:0003886">
    <property type="term" value="F:DNA (cytosine-5-)-methyltransferase activity"/>
    <property type="evidence" value="ECO:0007669"/>
    <property type="project" value="UniProtKB-EC"/>
</dbReference>
<evidence type="ECO:0000313" key="2">
    <source>
        <dbReference type="Proteomes" id="UP000254817"/>
    </source>
</evidence>
<gene>
    <name evidence="1" type="primary">dcm_1</name>
    <name evidence="1" type="ORF">NCTC11112_06370</name>
</gene>
<dbReference type="EMBL" id="UGAW01000002">
    <property type="protein sequence ID" value="STI47174.1"/>
    <property type="molecule type" value="Genomic_DNA"/>
</dbReference>
<dbReference type="Proteomes" id="UP000254817">
    <property type="component" value="Unassembled WGS sequence"/>
</dbReference>
<dbReference type="EC" id="2.1.1.37" evidence="1"/>
<dbReference type="Gene3D" id="3.90.120.30">
    <property type="match status" value="1"/>
</dbReference>
<reference evidence="1 2" key="1">
    <citation type="submission" date="2018-06" db="EMBL/GenBank/DDBJ databases">
        <authorList>
            <consortium name="Pathogen Informatics"/>
            <person name="Doyle S."/>
        </authorList>
    </citation>
    <scope>NUCLEOTIDE SEQUENCE [LARGE SCALE GENOMIC DNA]</scope>
    <source>
        <strain evidence="1 2">NCTC11112</strain>
    </source>
</reference>
<protein>
    <submittedName>
        <fullName evidence="1">DNA-cytosine methyltransferase</fullName>
        <ecNumber evidence="1">2.1.1.37</ecNumber>
    </submittedName>
</protein>
<organism evidence="1 2">
    <name type="scientific">Escherichia coli</name>
    <dbReference type="NCBI Taxonomy" id="562"/>
    <lineage>
        <taxon>Bacteria</taxon>
        <taxon>Pseudomonadati</taxon>
        <taxon>Pseudomonadota</taxon>
        <taxon>Gammaproteobacteria</taxon>
        <taxon>Enterobacterales</taxon>
        <taxon>Enterobacteriaceae</taxon>
        <taxon>Escherichia</taxon>
    </lineage>
</organism>
<dbReference type="AlphaFoldDB" id="A0A376S8Z5"/>
<sequence length="95" mass="11183">MLVGFRRDLNLKADFTLRDISKCFPAQRVTLAQLLDPMVEAKYILTPVLWKYLYRYAKKHQARGNGFGYGMVIRTIRKASRVRCLRVITKMARKF</sequence>
<evidence type="ECO:0000313" key="1">
    <source>
        <dbReference type="EMBL" id="STI47174.1"/>
    </source>
</evidence>
<name>A0A376S8Z5_ECOLX</name>
<proteinExistence type="predicted"/>
<accession>A0A376S8Z5</accession>